<keyword evidence="2" id="KW-0808">Transferase</keyword>
<dbReference type="InterPro" id="IPR001296">
    <property type="entry name" value="Glyco_trans_1"/>
</dbReference>
<keyword evidence="5" id="KW-1185">Reference proteome</keyword>
<dbReference type="GO" id="GO:0016757">
    <property type="term" value="F:glycosyltransferase activity"/>
    <property type="evidence" value="ECO:0007669"/>
    <property type="project" value="UniProtKB-KW"/>
</dbReference>
<reference evidence="4" key="1">
    <citation type="journal article" date="2014" name="Int. J. Syst. Evol. Microbiol.">
        <title>Complete genome sequence of Corynebacterium casei LMG S-19264T (=DSM 44701T), isolated from a smear-ripened cheese.</title>
        <authorList>
            <consortium name="US DOE Joint Genome Institute (JGI-PGF)"/>
            <person name="Walter F."/>
            <person name="Albersmeier A."/>
            <person name="Kalinowski J."/>
            <person name="Ruckert C."/>
        </authorList>
    </citation>
    <scope>NUCLEOTIDE SEQUENCE</scope>
    <source>
        <strain evidence="4">CGMCC 1.15367</strain>
    </source>
</reference>
<proteinExistence type="predicted"/>
<dbReference type="SUPFAM" id="SSF53756">
    <property type="entry name" value="UDP-Glycosyltransferase/glycogen phosphorylase"/>
    <property type="match status" value="1"/>
</dbReference>
<dbReference type="Proteomes" id="UP000644699">
    <property type="component" value="Unassembled WGS sequence"/>
</dbReference>
<dbReference type="RefSeq" id="WP_188908057.1">
    <property type="nucleotide sequence ID" value="NZ_BMIQ01000002.1"/>
</dbReference>
<comment type="caution">
    <text evidence="4">The sequence shown here is derived from an EMBL/GenBank/DDBJ whole genome shotgun (WGS) entry which is preliminary data.</text>
</comment>
<evidence type="ECO:0000259" key="3">
    <source>
        <dbReference type="Pfam" id="PF00534"/>
    </source>
</evidence>
<name>A0A916ZJM5_9HYPH</name>
<evidence type="ECO:0000313" key="4">
    <source>
        <dbReference type="EMBL" id="GGE01166.1"/>
    </source>
</evidence>
<accession>A0A916ZJM5</accession>
<protein>
    <recommendedName>
        <fullName evidence="3">Glycosyl transferase family 1 domain-containing protein</fullName>
    </recommendedName>
</protein>
<keyword evidence="1" id="KW-0328">Glycosyltransferase</keyword>
<reference evidence="4" key="2">
    <citation type="submission" date="2020-09" db="EMBL/GenBank/DDBJ databases">
        <authorList>
            <person name="Sun Q."/>
            <person name="Zhou Y."/>
        </authorList>
    </citation>
    <scope>NUCLEOTIDE SEQUENCE</scope>
    <source>
        <strain evidence="4">CGMCC 1.15367</strain>
    </source>
</reference>
<organism evidence="4 5">
    <name type="scientific">Aureimonas endophytica</name>
    <dbReference type="NCBI Taxonomy" id="2027858"/>
    <lineage>
        <taxon>Bacteria</taxon>
        <taxon>Pseudomonadati</taxon>
        <taxon>Pseudomonadota</taxon>
        <taxon>Alphaproteobacteria</taxon>
        <taxon>Hyphomicrobiales</taxon>
        <taxon>Aurantimonadaceae</taxon>
        <taxon>Aureimonas</taxon>
    </lineage>
</organism>
<evidence type="ECO:0000256" key="1">
    <source>
        <dbReference type="ARBA" id="ARBA00022676"/>
    </source>
</evidence>
<dbReference type="Pfam" id="PF00534">
    <property type="entry name" value="Glycos_transf_1"/>
    <property type="match status" value="1"/>
</dbReference>
<evidence type="ECO:0000313" key="5">
    <source>
        <dbReference type="Proteomes" id="UP000644699"/>
    </source>
</evidence>
<gene>
    <name evidence="4" type="ORF">GCM10011390_20030</name>
</gene>
<dbReference type="PANTHER" id="PTHR12526">
    <property type="entry name" value="GLYCOSYLTRANSFERASE"/>
    <property type="match status" value="1"/>
</dbReference>
<dbReference type="PANTHER" id="PTHR12526:SF510">
    <property type="entry name" value="D-INOSITOL 3-PHOSPHATE GLYCOSYLTRANSFERASE"/>
    <property type="match status" value="1"/>
</dbReference>
<dbReference type="AlphaFoldDB" id="A0A916ZJM5"/>
<dbReference type="Gene3D" id="3.40.50.2000">
    <property type="entry name" value="Glycogen Phosphorylase B"/>
    <property type="match status" value="2"/>
</dbReference>
<evidence type="ECO:0000256" key="2">
    <source>
        <dbReference type="ARBA" id="ARBA00022679"/>
    </source>
</evidence>
<feature type="domain" description="Glycosyl transferase family 1" evidence="3">
    <location>
        <begin position="205"/>
        <end position="346"/>
    </location>
</feature>
<sequence length="369" mass="40102">MSDEPAEGVILFAQVNRFSNTNDALEAALKRHLPGTELRIYRAYPAIRKNPVLLTACLLAVLWSYGPKAAFDPKSINQRLIKTPFFFWLASRLVRRQARATPGLRAVLQTQGLFNGKTDRLPLFIYTDNTLLNRINGVVTKSPILAQEKVLYRDADYIGVSASHVVTSLIEDYGVAPTVPENVLIGANSPVPKDAGEARYRSGRILFVGIDWERKGGPELVAAFRRVVRKFPEARLTIAGSKPEIADLPQATALGKIPPEKVGELMREACLYCMPSHIEPSSVAVVEAASSGLPIVATAVGGFLDSVKDGETGLLVPPGDVEALADALERLLADPELCARYGRAGQALMKQFRWDTVSAKLAAGMTARL</sequence>
<dbReference type="CDD" id="cd03801">
    <property type="entry name" value="GT4_PimA-like"/>
    <property type="match status" value="1"/>
</dbReference>
<dbReference type="EMBL" id="BMIQ01000002">
    <property type="protein sequence ID" value="GGE01166.1"/>
    <property type="molecule type" value="Genomic_DNA"/>
</dbReference>